<accession>A0AAN9Y9U1</accession>
<dbReference type="AlphaFoldDB" id="A0AAN9Y9U1"/>
<gene>
    <name evidence="1" type="ORF">V9T40_003076</name>
</gene>
<sequence length="98" mass="11178">MLTLFDIDLAVVYERLLDSAIQRKLSDTGVDPKTIKTGDINEILGDFAHQLNYTSLSKPAKKINWKKEPHIKPLMNRAFVLRRLSSSDRLPLLEISKS</sequence>
<dbReference type="Proteomes" id="UP001367676">
    <property type="component" value="Unassembled WGS sequence"/>
</dbReference>
<organism evidence="1 2">
    <name type="scientific">Parthenolecanium corni</name>
    <dbReference type="NCBI Taxonomy" id="536013"/>
    <lineage>
        <taxon>Eukaryota</taxon>
        <taxon>Metazoa</taxon>
        <taxon>Ecdysozoa</taxon>
        <taxon>Arthropoda</taxon>
        <taxon>Hexapoda</taxon>
        <taxon>Insecta</taxon>
        <taxon>Pterygota</taxon>
        <taxon>Neoptera</taxon>
        <taxon>Paraneoptera</taxon>
        <taxon>Hemiptera</taxon>
        <taxon>Sternorrhyncha</taxon>
        <taxon>Coccoidea</taxon>
        <taxon>Coccidae</taxon>
        <taxon>Parthenolecanium</taxon>
    </lineage>
</organism>
<name>A0AAN9Y9U1_9HEMI</name>
<comment type="caution">
    <text evidence="1">The sequence shown here is derived from an EMBL/GenBank/DDBJ whole genome shotgun (WGS) entry which is preliminary data.</text>
</comment>
<evidence type="ECO:0000313" key="1">
    <source>
        <dbReference type="EMBL" id="KAK7603077.1"/>
    </source>
</evidence>
<dbReference type="EMBL" id="JBBCAQ010000006">
    <property type="protein sequence ID" value="KAK7603077.1"/>
    <property type="molecule type" value="Genomic_DNA"/>
</dbReference>
<reference evidence="1 2" key="1">
    <citation type="submission" date="2024-03" db="EMBL/GenBank/DDBJ databases">
        <title>Adaptation during the transition from Ophiocordyceps entomopathogen to insect associate is accompanied by gene loss and intensified selection.</title>
        <authorList>
            <person name="Ward C.M."/>
            <person name="Onetto C.A."/>
            <person name="Borneman A.R."/>
        </authorList>
    </citation>
    <scope>NUCLEOTIDE SEQUENCE [LARGE SCALE GENOMIC DNA]</scope>
    <source>
        <strain evidence="1">AWRI1</strain>
        <tissue evidence="1">Single Adult Female</tissue>
    </source>
</reference>
<protein>
    <submittedName>
        <fullName evidence="1">Uncharacterized protein</fullName>
    </submittedName>
</protein>
<proteinExistence type="predicted"/>
<evidence type="ECO:0000313" key="2">
    <source>
        <dbReference type="Proteomes" id="UP001367676"/>
    </source>
</evidence>
<keyword evidence="2" id="KW-1185">Reference proteome</keyword>